<feature type="compositionally biased region" description="Low complexity" evidence="1">
    <location>
        <begin position="240"/>
        <end position="251"/>
    </location>
</feature>
<protein>
    <recommendedName>
        <fullName evidence="5">Glycoside hydrolase family 76 protein</fullName>
    </recommendedName>
</protein>
<feature type="compositionally biased region" description="Polar residues" evidence="1">
    <location>
        <begin position="392"/>
        <end position="402"/>
    </location>
</feature>
<feature type="transmembrane region" description="Helical" evidence="2">
    <location>
        <begin position="422"/>
        <end position="444"/>
    </location>
</feature>
<dbReference type="Gene3D" id="1.50.10.20">
    <property type="match status" value="1"/>
</dbReference>
<reference evidence="3" key="1">
    <citation type="submission" date="2023-06" db="EMBL/GenBank/DDBJ databases">
        <authorList>
            <consortium name="Lawrence Berkeley National Laboratory"/>
            <person name="Ahrendt S."/>
            <person name="Sahu N."/>
            <person name="Indic B."/>
            <person name="Wong-Bajracharya J."/>
            <person name="Merenyi Z."/>
            <person name="Ke H.-M."/>
            <person name="Monk M."/>
            <person name="Kocsube S."/>
            <person name="Drula E."/>
            <person name="Lipzen A."/>
            <person name="Balint B."/>
            <person name="Henrissat B."/>
            <person name="Andreopoulos B."/>
            <person name="Martin F.M."/>
            <person name="Harder C.B."/>
            <person name="Rigling D."/>
            <person name="Ford K.L."/>
            <person name="Foster G.D."/>
            <person name="Pangilinan J."/>
            <person name="Papanicolaou A."/>
            <person name="Barry K."/>
            <person name="LaButti K."/>
            <person name="Viragh M."/>
            <person name="Koriabine M."/>
            <person name="Yan M."/>
            <person name="Riley R."/>
            <person name="Champramary S."/>
            <person name="Plett K.L."/>
            <person name="Tsai I.J."/>
            <person name="Slot J."/>
            <person name="Sipos G."/>
            <person name="Plett J."/>
            <person name="Nagy L.G."/>
            <person name="Grigoriev I.V."/>
        </authorList>
    </citation>
    <scope>NUCLEOTIDE SEQUENCE</scope>
    <source>
        <strain evidence="3">HWK02</strain>
    </source>
</reference>
<evidence type="ECO:0008006" key="5">
    <source>
        <dbReference type="Google" id="ProtNLM"/>
    </source>
</evidence>
<keyword evidence="2" id="KW-0472">Membrane</keyword>
<comment type="caution">
    <text evidence="3">The sequence shown here is derived from an EMBL/GenBank/DDBJ whole genome shotgun (WGS) entry which is preliminary data.</text>
</comment>
<keyword evidence="2" id="KW-1133">Transmembrane helix</keyword>
<evidence type="ECO:0000256" key="2">
    <source>
        <dbReference type="SAM" id="Phobius"/>
    </source>
</evidence>
<dbReference type="SUPFAM" id="SSF48208">
    <property type="entry name" value="Six-hairpin glycosidases"/>
    <property type="match status" value="1"/>
</dbReference>
<proteinExistence type="predicted"/>
<evidence type="ECO:0000313" key="4">
    <source>
        <dbReference type="Proteomes" id="UP001175228"/>
    </source>
</evidence>
<feature type="region of interest" description="Disordered" evidence="1">
    <location>
        <begin position="231"/>
        <end position="255"/>
    </location>
</feature>
<gene>
    <name evidence="3" type="ORF">EDD18DRAFT_1112370</name>
</gene>
<dbReference type="EMBL" id="JAUEPU010000062">
    <property type="protein sequence ID" value="KAK0482988.1"/>
    <property type="molecule type" value="Genomic_DNA"/>
</dbReference>
<sequence length="579" mass="63474">MSGFPSSLRVVCLSLLIPTAFRECHIYTQVMLPVMSLVWMQLVLFIMSCGAQDFTPSILWKNPNITLSKEQRIGITSAALEKAIGMLQPNGQFNDSAYDTPGRLYTCYGQMAEFDRLMNQTEYKDTLRHCFALAESISPGFWSTYVNPDFLDLAVTSWNTARRYTISAKQAASGTMDVKQFGLSLSCQGALLAEATSNKTYLDAAIESANFIESHLLNPSNIVWDSMSSQSNESIADPKSSQSNESGSVSSTIHSSDGSGIFIEGLVILADITRNTSTETLLHNTVVAVVTSTQWQGLNGIIATTTAGGSYIVRALAALYERNSVSSDLREYIKKYIGVQYNAIIENATLAGSNMYAIPWTGPPMTSFQSYNQTVALTTLLSAIQLVDDQPTLKSNNPTSGRPPTATMTTSSPPPKNNTTGAIVGGVIGGLVVLTVTIVHVLLYRRRRCRQNNSPPVVDECFPRLYTPFTATPVPAEVSPEHDINQAKNTRYPVDLSRGQSSASPVTVESDVIRMDVQTESATPERATASPLYPLHTEGRDDIPMEELLRLLHERLQPNRQNDLDDELPPEYHEEEQTA</sequence>
<feature type="region of interest" description="Disordered" evidence="1">
    <location>
        <begin position="391"/>
        <end position="418"/>
    </location>
</feature>
<feature type="region of interest" description="Disordered" evidence="1">
    <location>
        <begin position="554"/>
        <end position="579"/>
    </location>
</feature>
<feature type="compositionally biased region" description="Basic and acidic residues" evidence="1">
    <location>
        <begin position="570"/>
        <end position="579"/>
    </location>
</feature>
<name>A0AA39PEX5_9AGAR</name>
<dbReference type="GO" id="GO:0005975">
    <property type="term" value="P:carbohydrate metabolic process"/>
    <property type="evidence" value="ECO:0007669"/>
    <property type="project" value="InterPro"/>
</dbReference>
<dbReference type="InterPro" id="IPR008928">
    <property type="entry name" value="6-hairpin_glycosidase_sf"/>
</dbReference>
<accession>A0AA39PEX5</accession>
<dbReference type="AlphaFoldDB" id="A0AA39PEX5"/>
<feature type="compositionally biased region" description="Low complexity" evidence="1">
    <location>
        <begin position="403"/>
        <end position="418"/>
    </location>
</feature>
<keyword evidence="2" id="KW-0812">Transmembrane</keyword>
<evidence type="ECO:0000313" key="3">
    <source>
        <dbReference type="EMBL" id="KAK0482988.1"/>
    </source>
</evidence>
<evidence type="ECO:0000256" key="1">
    <source>
        <dbReference type="SAM" id="MobiDB-lite"/>
    </source>
</evidence>
<keyword evidence="4" id="KW-1185">Reference proteome</keyword>
<dbReference type="Proteomes" id="UP001175228">
    <property type="component" value="Unassembled WGS sequence"/>
</dbReference>
<organism evidence="3 4">
    <name type="scientific">Armillaria luteobubalina</name>
    <dbReference type="NCBI Taxonomy" id="153913"/>
    <lineage>
        <taxon>Eukaryota</taxon>
        <taxon>Fungi</taxon>
        <taxon>Dikarya</taxon>
        <taxon>Basidiomycota</taxon>
        <taxon>Agaricomycotina</taxon>
        <taxon>Agaricomycetes</taxon>
        <taxon>Agaricomycetidae</taxon>
        <taxon>Agaricales</taxon>
        <taxon>Marasmiineae</taxon>
        <taxon>Physalacriaceae</taxon>
        <taxon>Armillaria</taxon>
    </lineage>
</organism>